<dbReference type="EMBL" id="CAEZWO010000173">
    <property type="protein sequence ID" value="CAB4672622.1"/>
    <property type="molecule type" value="Genomic_DNA"/>
</dbReference>
<proteinExistence type="predicted"/>
<sequence>MATVSPMSISAISLRSAVLGRTSVATNALLVAGGVVVLALLAQVALPIPGSPVPVTGQTLGVLLIGTSYGATLGVTTFITYLLVGLAGVPVFAGATFGLARLTGATGGYLVGMLIASFIVGALAGRKWDQRISKALVTMLLGDVIIFSLGLFWLHASLGKSWTWTIAAGFTPFVIGEVLKIAIAGTSLPLVWRFVQK</sequence>
<keyword evidence="1" id="KW-0472">Membrane</keyword>
<dbReference type="EMBL" id="CAFBQK010000069">
    <property type="protein sequence ID" value="CAB5050440.1"/>
    <property type="molecule type" value="Genomic_DNA"/>
</dbReference>
<dbReference type="EMBL" id="CAEZZR010000076">
    <property type="protein sequence ID" value="CAB4776606.1"/>
    <property type="molecule type" value="Genomic_DNA"/>
</dbReference>
<reference evidence="10" key="1">
    <citation type="submission" date="2020-05" db="EMBL/GenBank/DDBJ databases">
        <authorList>
            <person name="Chiriac C."/>
            <person name="Salcher M."/>
            <person name="Ghai R."/>
            <person name="Kavagutti S V."/>
        </authorList>
    </citation>
    <scope>NUCLEOTIDE SEQUENCE</scope>
</reference>
<keyword evidence="1" id="KW-1133">Transmembrane helix</keyword>
<dbReference type="EMBL" id="CAFABI010000010">
    <property type="protein sequence ID" value="CAB4820245.1"/>
    <property type="molecule type" value="Genomic_DNA"/>
</dbReference>
<evidence type="ECO:0000313" key="9">
    <source>
        <dbReference type="EMBL" id="CAB5050440.1"/>
    </source>
</evidence>
<dbReference type="PIRSF" id="PIRSF016661">
    <property type="entry name" value="BioY"/>
    <property type="match status" value="1"/>
</dbReference>
<organism evidence="10">
    <name type="scientific">freshwater metagenome</name>
    <dbReference type="NCBI Taxonomy" id="449393"/>
    <lineage>
        <taxon>unclassified sequences</taxon>
        <taxon>metagenomes</taxon>
        <taxon>ecological metagenomes</taxon>
    </lineage>
</organism>
<dbReference type="GO" id="GO:0005886">
    <property type="term" value="C:plasma membrane"/>
    <property type="evidence" value="ECO:0007669"/>
    <property type="project" value="InterPro"/>
</dbReference>
<evidence type="ECO:0000256" key="1">
    <source>
        <dbReference type="SAM" id="Phobius"/>
    </source>
</evidence>
<dbReference type="PANTHER" id="PTHR34295">
    <property type="entry name" value="BIOTIN TRANSPORTER BIOY"/>
    <property type="match status" value="1"/>
</dbReference>
<feature type="transmembrane region" description="Helical" evidence="1">
    <location>
        <begin position="24"/>
        <end position="46"/>
    </location>
</feature>
<dbReference type="PANTHER" id="PTHR34295:SF1">
    <property type="entry name" value="BIOTIN TRANSPORTER BIOY"/>
    <property type="match status" value="1"/>
</dbReference>
<protein>
    <submittedName>
        <fullName evidence="10">Unannotated protein</fullName>
    </submittedName>
</protein>
<accession>A0A6J7V0R1</accession>
<dbReference type="AlphaFoldDB" id="A0A6J7V0R1"/>
<evidence type="ECO:0000313" key="6">
    <source>
        <dbReference type="EMBL" id="CAB4841582.1"/>
    </source>
</evidence>
<dbReference type="EMBL" id="CAEZYB010000041">
    <property type="protein sequence ID" value="CAB4701987.1"/>
    <property type="molecule type" value="Genomic_DNA"/>
</dbReference>
<dbReference type="EMBL" id="CAFAZX010000018">
    <property type="protein sequence ID" value="CAB4841582.1"/>
    <property type="molecule type" value="Genomic_DNA"/>
</dbReference>
<evidence type="ECO:0000313" key="8">
    <source>
        <dbReference type="EMBL" id="CAB4987448.1"/>
    </source>
</evidence>
<evidence type="ECO:0000313" key="2">
    <source>
        <dbReference type="EMBL" id="CAB4672622.1"/>
    </source>
</evidence>
<evidence type="ECO:0000313" key="4">
    <source>
        <dbReference type="EMBL" id="CAB4776606.1"/>
    </source>
</evidence>
<evidence type="ECO:0000313" key="10">
    <source>
        <dbReference type="EMBL" id="CAB5071649.1"/>
    </source>
</evidence>
<feature type="transmembrane region" description="Helical" evidence="1">
    <location>
        <begin position="78"/>
        <end position="100"/>
    </location>
</feature>
<evidence type="ECO:0000313" key="5">
    <source>
        <dbReference type="EMBL" id="CAB4820245.1"/>
    </source>
</evidence>
<dbReference type="EMBL" id="CAFBRB010000010">
    <property type="protein sequence ID" value="CAB5071649.1"/>
    <property type="molecule type" value="Genomic_DNA"/>
</dbReference>
<feature type="transmembrane region" description="Helical" evidence="1">
    <location>
        <begin position="52"/>
        <end position="71"/>
    </location>
</feature>
<feature type="transmembrane region" description="Helical" evidence="1">
    <location>
        <begin position="136"/>
        <end position="156"/>
    </location>
</feature>
<evidence type="ECO:0000313" key="7">
    <source>
        <dbReference type="EMBL" id="CAB4928653.1"/>
    </source>
</evidence>
<dbReference type="EMBL" id="CAFBOJ010000140">
    <property type="protein sequence ID" value="CAB4987448.1"/>
    <property type="molecule type" value="Genomic_DNA"/>
</dbReference>
<evidence type="ECO:0000313" key="3">
    <source>
        <dbReference type="EMBL" id="CAB4701987.1"/>
    </source>
</evidence>
<name>A0A6J7V0R1_9ZZZZ</name>
<dbReference type="EMBL" id="CAFBMY010000109">
    <property type="protein sequence ID" value="CAB4928653.1"/>
    <property type="molecule type" value="Genomic_DNA"/>
</dbReference>
<keyword evidence="1" id="KW-0812">Transmembrane</keyword>
<dbReference type="GO" id="GO:0015225">
    <property type="term" value="F:biotin transmembrane transporter activity"/>
    <property type="evidence" value="ECO:0007669"/>
    <property type="project" value="InterPro"/>
</dbReference>
<dbReference type="Gene3D" id="1.10.1760.20">
    <property type="match status" value="1"/>
</dbReference>
<feature type="transmembrane region" description="Helical" evidence="1">
    <location>
        <begin position="162"/>
        <end position="192"/>
    </location>
</feature>
<dbReference type="Pfam" id="PF02632">
    <property type="entry name" value="BioY"/>
    <property type="match status" value="1"/>
</dbReference>
<feature type="transmembrane region" description="Helical" evidence="1">
    <location>
        <begin position="106"/>
        <end position="124"/>
    </location>
</feature>
<dbReference type="InterPro" id="IPR003784">
    <property type="entry name" value="BioY"/>
</dbReference>
<gene>
    <name evidence="2" type="ORF">UFOPK2254_01343</name>
    <name evidence="3" type="ORF">UFOPK2646_00511</name>
    <name evidence="4" type="ORF">UFOPK2907_00874</name>
    <name evidence="5" type="ORF">UFOPK3197_00154</name>
    <name evidence="6" type="ORF">UFOPK3241_00483</name>
    <name evidence="7" type="ORF">UFOPK3707_00730</name>
    <name evidence="8" type="ORF">UFOPK3937_01111</name>
    <name evidence="9" type="ORF">UFOPK4265_00655</name>
    <name evidence="10" type="ORF">UFOPK4401_00192</name>
</gene>